<evidence type="ECO:0000313" key="1">
    <source>
        <dbReference type="EMBL" id="TSJ77447.1"/>
    </source>
</evidence>
<reference evidence="1 2" key="1">
    <citation type="submission" date="2019-07" db="EMBL/GenBank/DDBJ databases">
        <title>Description of 53C-WASEF.</title>
        <authorList>
            <person name="Pitt A."/>
            <person name="Hahn M.W."/>
        </authorList>
    </citation>
    <scope>NUCLEOTIDE SEQUENCE [LARGE SCALE GENOMIC DNA]</scope>
    <source>
        <strain evidence="1 2">53C-WASEF</strain>
    </source>
</reference>
<dbReference type="RefSeq" id="WP_144353851.1">
    <property type="nucleotide sequence ID" value="NZ_CBCRVV010000008.1"/>
</dbReference>
<evidence type="ECO:0000313" key="2">
    <source>
        <dbReference type="Proteomes" id="UP000315648"/>
    </source>
</evidence>
<gene>
    <name evidence="1" type="ORF">FPL22_15270</name>
</gene>
<dbReference type="Proteomes" id="UP000315648">
    <property type="component" value="Unassembled WGS sequence"/>
</dbReference>
<protein>
    <submittedName>
        <fullName evidence="1">Uncharacterized protein</fullName>
    </submittedName>
</protein>
<dbReference type="EMBL" id="VMBG01000002">
    <property type="protein sequence ID" value="TSJ77447.1"/>
    <property type="molecule type" value="Genomic_DNA"/>
</dbReference>
<dbReference type="OrthoDB" id="9796035at2"/>
<organism evidence="1 2">
    <name type="scientific">Rariglobus hedericola</name>
    <dbReference type="NCBI Taxonomy" id="2597822"/>
    <lineage>
        <taxon>Bacteria</taxon>
        <taxon>Pseudomonadati</taxon>
        <taxon>Verrucomicrobiota</taxon>
        <taxon>Opitutia</taxon>
        <taxon>Opitutales</taxon>
        <taxon>Opitutaceae</taxon>
        <taxon>Rariglobus</taxon>
    </lineage>
</organism>
<dbReference type="InterPro" id="IPR009679">
    <property type="entry name" value="Phage_186_CII-like"/>
</dbReference>
<comment type="caution">
    <text evidence="1">The sequence shown here is derived from an EMBL/GenBank/DDBJ whole genome shotgun (WGS) entry which is preliminary data.</text>
</comment>
<dbReference type="AlphaFoldDB" id="A0A556QLC4"/>
<dbReference type="Pfam" id="PF06892">
    <property type="entry name" value="Phage_CP76"/>
    <property type="match status" value="1"/>
</dbReference>
<keyword evidence="2" id="KW-1185">Reference proteome</keyword>
<sequence>MQSHEVLKEVLKQTSAKQIAADMGLSLSLIYKWTESPADDAGSGASNPLDRIDQLLKSTGDRRIAQWVCERAGGFFIANPAPKPHPFQLIPIANEIVQEFADMLAVIAVASSDSKITKDEAKQIRRRWEELKSVTEGFVHASELGNFSALKNELENNQS</sequence>
<name>A0A556QLC4_9BACT</name>
<proteinExistence type="predicted"/>
<accession>A0A556QLC4</accession>
<dbReference type="GO" id="GO:0003677">
    <property type="term" value="F:DNA binding"/>
    <property type="evidence" value="ECO:0007669"/>
    <property type="project" value="InterPro"/>
</dbReference>